<dbReference type="AlphaFoldDB" id="A0AAU7ZSF6"/>
<reference evidence="1" key="2">
    <citation type="journal article" date="2024" name="Environ. Microbiol.">
        <title>Genome analysis and description of Tunturibacter gen. nov. expands the diversity of Terriglobia in tundra soils.</title>
        <authorList>
            <person name="Messyasz A."/>
            <person name="Mannisto M.K."/>
            <person name="Kerkhof L.J."/>
            <person name="Haggblom M.M."/>
        </authorList>
    </citation>
    <scope>NUCLEOTIDE SEQUENCE</scope>
    <source>
        <strain evidence="1">X5P6</strain>
    </source>
</reference>
<dbReference type="Pfam" id="PF05930">
    <property type="entry name" value="Phage_AlpA"/>
    <property type="match status" value="1"/>
</dbReference>
<dbReference type="KEGG" id="tpsc:RBB77_02945"/>
<accession>A0AAU7ZSF6</accession>
<sequence length="68" mass="7376">MSNKILRLPAVKAKTGLSRSTIYARVAQGTFPAALILGPNTVGWLEADVEAWIEKQIAATRRLQGRVA</sequence>
<dbReference type="RefSeq" id="WP_353064706.1">
    <property type="nucleotide sequence ID" value="NZ_CP132942.1"/>
</dbReference>
<protein>
    <submittedName>
        <fullName evidence="1">AlpA family transcriptional regulator</fullName>
    </submittedName>
</protein>
<proteinExistence type="predicted"/>
<evidence type="ECO:0000313" key="1">
    <source>
        <dbReference type="EMBL" id="XCB33862.1"/>
    </source>
</evidence>
<gene>
    <name evidence="1" type="ORF">RBB77_02945</name>
</gene>
<dbReference type="InterPro" id="IPR052931">
    <property type="entry name" value="Prophage_regulatory_activator"/>
</dbReference>
<dbReference type="InterPro" id="IPR010260">
    <property type="entry name" value="AlpA"/>
</dbReference>
<dbReference type="Gene3D" id="1.10.238.160">
    <property type="match status" value="1"/>
</dbReference>
<organism evidence="1">
    <name type="scientific">Tunturiibacter psychrotolerans</name>
    <dbReference type="NCBI Taxonomy" id="3069686"/>
    <lineage>
        <taxon>Bacteria</taxon>
        <taxon>Pseudomonadati</taxon>
        <taxon>Acidobacteriota</taxon>
        <taxon>Terriglobia</taxon>
        <taxon>Terriglobales</taxon>
        <taxon>Acidobacteriaceae</taxon>
        <taxon>Tunturiibacter</taxon>
    </lineage>
</organism>
<name>A0AAU7ZSF6_9BACT</name>
<dbReference type="PANTHER" id="PTHR36154:SF1">
    <property type="entry name" value="DNA-BINDING TRANSCRIPTIONAL ACTIVATOR ALPA"/>
    <property type="match status" value="1"/>
</dbReference>
<dbReference type="PANTHER" id="PTHR36154">
    <property type="entry name" value="DNA-BINDING TRANSCRIPTIONAL ACTIVATOR ALPA"/>
    <property type="match status" value="1"/>
</dbReference>
<reference evidence="1" key="1">
    <citation type="submission" date="2023-08" db="EMBL/GenBank/DDBJ databases">
        <authorList>
            <person name="Messyasz A."/>
            <person name="Mannisto M.K."/>
            <person name="Kerkhof L.J."/>
            <person name="Haggblom M."/>
        </authorList>
    </citation>
    <scope>NUCLEOTIDE SEQUENCE</scope>
    <source>
        <strain evidence="1">X5P6</strain>
    </source>
</reference>
<dbReference type="EMBL" id="CP132942">
    <property type="protein sequence ID" value="XCB33862.1"/>
    <property type="molecule type" value="Genomic_DNA"/>
</dbReference>